<gene>
    <name evidence="2" type="ORF">M8330_20795</name>
</gene>
<dbReference type="GO" id="GO:0032259">
    <property type="term" value="P:methylation"/>
    <property type="evidence" value="ECO:0007669"/>
    <property type="project" value="UniProtKB-KW"/>
</dbReference>
<name>A0A9X2IH65_9ACTN</name>
<dbReference type="SUPFAM" id="SSF53335">
    <property type="entry name" value="S-adenosyl-L-methionine-dependent methyltransferases"/>
    <property type="match status" value="1"/>
</dbReference>
<organism evidence="2 3">
    <name type="scientific">Nocardioides bruguierae</name>
    <dbReference type="NCBI Taxonomy" id="2945102"/>
    <lineage>
        <taxon>Bacteria</taxon>
        <taxon>Bacillati</taxon>
        <taxon>Actinomycetota</taxon>
        <taxon>Actinomycetes</taxon>
        <taxon>Propionibacteriales</taxon>
        <taxon>Nocardioidaceae</taxon>
        <taxon>Nocardioides</taxon>
    </lineage>
</organism>
<sequence>MTATAGTRLAYFGRLEITWDRPHDEPEQWTTDVARWAASLLPLLPQGPVLDLGDGACHVGLLAVAGTRRPLVCLADSEGGEDVALANARRNGLAEQVTVVGVPAATDDRGYALVLGPVGGPVAQIAALRVAARFLGEGGALLLPLTGHPSEDAGLLARAHEHGLTETERRDLESNGAVLFRRSSDVEAGLDDHVVVSTHDSRPPGTVRQGTHAPSRAPSHPPATDDTLEEH</sequence>
<dbReference type="Gene3D" id="3.40.50.150">
    <property type="entry name" value="Vaccinia Virus protein VP39"/>
    <property type="match status" value="1"/>
</dbReference>
<keyword evidence="3" id="KW-1185">Reference proteome</keyword>
<evidence type="ECO:0000313" key="3">
    <source>
        <dbReference type="Proteomes" id="UP001139485"/>
    </source>
</evidence>
<dbReference type="EMBL" id="JAMOIL010000046">
    <property type="protein sequence ID" value="MCM0622733.1"/>
    <property type="molecule type" value="Genomic_DNA"/>
</dbReference>
<accession>A0A9X2IH65</accession>
<dbReference type="GO" id="GO:0008168">
    <property type="term" value="F:methyltransferase activity"/>
    <property type="evidence" value="ECO:0007669"/>
    <property type="project" value="UniProtKB-KW"/>
</dbReference>
<dbReference type="Proteomes" id="UP001139485">
    <property type="component" value="Unassembled WGS sequence"/>
</dbReference>
<evidence type="ECO:0000256" key="1">
    <source>
        <dbReference type="SAM" id="MobiDB-lite"/>
    </source>
</evidence>
<proteinExistence type="predicted"/>
<keyword evidence="2" id="KW-0808">Transferase</keyword>
<dbReference type="InterPro" id="IPR029063">
    <property type="entry name" value="SAM-dependent_MTases_sf"/>
</dbReference>
<reference evidence="2" key="1">
    <citation type="submission" date="2022-05" db="EMBL/GenBank/DDBJ databases">
        <authorList>
            <person name="Tuo L."/>
        </authorList>
    </citation>
    <scope>NUCLEOTIDE SEQUENCE</scope>
    <source>
        <strain evidence="2">BSK12Z-4</strain>
    </source>
</reference>
<feature type="region of interest" description="Disordered" evidence="1">
    <location>
        <begin position="195"/>
        <end position="231"/>
    </location>
</feature>
<evidence type="ECO:0000313" key="2">
    <source>
        <dbReference type="EMBL" id="MCM0622733.1"/>
    </source>
</evidence>
<keyword evidence="2" id="KW-0489">Methyltransferase</keyword>
<protein>
    <submittedName>
        <fullName evidence="2">Class I SAM-dependent methyltransferase</fullName>
    </submittedName>
</protein>
<comment type="caution">
    <text evidence="2">The sequence shown here is derived from an EMBL/GenBank/DDBJ whole genome shotgun (WGS) entry which is preliminary data.</text>
</comment>
<dbReference type="AlphaFoldDB" id="A0A9X2IH65"/>
<dbReference type="RefSeq" id="WP_250828900.1">
    <property type="nucleotide sequence ID" value="NZ_JAMOIL010000046.1"/>
</dbReference>